<feature type="compositionally biased region" description="Low complexity" evidence="5">
    <location>
        <begin position="311"/>
        <end position="329"/>
    </location>
</feature>
<reference evidence="8 9" key="1">
    <citation type="submission" date="2024-03" db="EMBL/GenBank/DDBJ databases">
        <title>Draft genome sequence of Pseudonocardia nematodicida JCM 31783.</title>
        <authorList>
            <person name="Butdee W."/>
            <person name="Duangmal K."/>
        </authorList>
    </citation>
    <scope>NUCLEOTIDE SEQUENCE [LARGE SCALE GENOMIC DNA]</scope>
    <source>
        <strain evidence="8 9">JCM 31783</strain>
    </source>
</reference>
<feature type="compositionally biased region" description="Basic and acidic residues" evidence="5">
    <location>
        <begin position="254"/>
        <end position="281"/>
    </location>
</feature>
<comment type="caution">
    <text evidence="8">The sequence shown here is derived from an EMBL/GenBank/DDBJ whole genome shotgun (WGS) entry which is preliminary data.</text>
</comment>
<dbReference type="InterPro" id="IPR001650">
    <property type="entry name" value="Helicase_C-like"/>
</dbReference>
<dbReference type="SMART" id="SM00490">
    <property type="entry name" value="HELICc"/>
    <property type="match status" value="1"/>
</dbReference>
<evidence type="ECO:0000313" key="8">
    <source>
        <dbReference type="EMBL" id="MEQ3549179.1"/>
    </source>
</evidence>
<evidence type="ECO:0000256" key="5">
    <source>
        <dbReference type="SAM" id="MobiDB-lite"/>
    </source>
</evidence>
<evidence type="ECO:0000256" key="4">
    <source>
        <dbReference type="ARBA" id="ARBA00022840"/>
    </source>
</evidence>
<dbReference type="Gene3D" id="3.40.50.300">
    <property type="entry name" value="P-loop containing nucleotide triphosphate hydrolases"/>
    <property type="match status" value="2"/>
</dbReference>
<gene>
    <name evidence="8" type="ORF">WIS52_01745</name>
</gene>
<proteinExistence type="predicted"/>
<feature type="compositionally biased region" description="Basic and acidic residues" evidence="5">
    <location>
        <begin position="693"/>
        <end position="703"/>
    </location>
</feature>
<dbReference type="Pfam" id="PF00270">
    <property type="entry name" value="DEAD"/>
    <property type="match status" value="1"/>
</dbReference>
<dbReference type="GO" id="GO:0004386">
    <property type="term" value="F:helicase activity"/>
    <property type="evidence" value="ECO:0007669"/>
    <property type="project" value="UniProtKB-KW"/>
</dbReference>
<evidence type="ECO:0000256" key="3">
    <source>
        <dbReference type="ARBA" id="ARBA00022806"/>
    </source>
</evidence>
<feature type="compositionally biased region" description="Polar residues" evidence="5">
    <location>
        <begin position="706"/>
        <end position="717"/>
    </location>
</feature>
<evidence type="ECO:0000259" key="7">
    <source>
        <dbReference type="PROSITE" id="PS51194"/>
    </source>
</evidence>
<evidence type="ECO:0000313" key="9">
    <source>
        <dbReference type="Proteomes" id="UP001494902"/>
    </source>
</evidence>
<dbReference type="InterPro" id="IPR058621">
    <property type="entry name" value="SH3_HelY"/>
</dbReference>
<sequence>MSTRPDIPDPAAAYTAAKARAARPRLAEFAGMLPFELDGFQREACEALEDGHGVLLCAPTGAGKTVAGEFAVHLALSEGRKCFYTTPIKALSNQKYADLVERYGPEAVGLLTGDTAVNGNAQVVVMTTEVLRNMIYADADAAANRRLDHLGYVVMDEVHYLADRFRGAVWEEVILQLPEHVAVVGLSATVSNAEEFGDWLIEVRGDTTVVVDEIRPVPLWQHMMVGNRLFDLFSQRRSAERDGPAQDELVVDPDLVRHTREMQRRDSAGARAADRAGDRGPRGRGGPGGRDRGRTRNGRPDRRNDSTAVVGRGPRASGPPSRGGFRPPSRVQVIDRLDREGLLPAITFVFSRAGCDAAVGQCVRAGVRLTEPDEVDEIRRIVEKHTGDLPQADLGVLRYWEWREALERGVAAHHAGMLPAFKETVEELFVAGLVRCVFATETLALGINMPARTVVLERLVKYNGEAHVDLTPGEYTQLTGRAGRRGIDVEGHAVVVWTPGMDPEQVAGLASTRTYPLRSSFRPVYNMAVNLVGRLGTSDARELLERSFGQFQADRSVVGLARRIDRNAEALAGYRESMTCHLGDFAEYADLRRRISEREKALRRRNTAEARDQVAESLRELRPGDVIAVPAGKRAGIAVVLDPGVGALSANGRDPEPRPLVCTEDRWAGRLSATDFPDAVEVLGRIKLPKRVEHRSPQVRRDIASSLRNSRLSPDTPSQRERRRRTGAHDDPELATLRRALRAHPCHGCDDREAHARWGERHARLERETETLRQKVRSTTHSLARAFDRIRAVLTERGYLLPVDEVADGEPEVTEHGRALARLWGESDLLAAECLRHGAWDGLEPEELAAVASSLVYESRRDDAPMPRLPAGPVSDALERTVRLWEQLDADQRRHKAERTRAPDLAFAWPMHRWARGESLAQVLEAAERNGHELSAGDFVRWARQVLDLLDQIAGVAGRSSGVGRAAHRASGAVRRGVVAAGTE</sequence>
<feature type="domain" description="Helicase C-terminal" evidence="7">
    <location>
        <begin position="329"/>
        <end position="533"/>
    </location>
</feature>
<protein>
    <submittedName>
        <fullName evidence="8">DEAD/DEAH box helicase</fullName>
    </submittedName>
</protein>
<dbReference type="SUPFAM" id="SSF52540">
    <property type="entry name" value="P-loop containing nucleoside triphosphate hydrolases"/>
    <property type="match status" value="1"/>
</dbReference>
<organism evidence="8 9">
    <name type="scientific">Pseudonocardia nematodicida</name>
    <dbReference type="NCBI Taxonomy" id="1206997"/>
    <lineage>
        <taxon>Bacteria</taxon>
        <taxon>Bacillati</taxon>
        <taxon>Actinomycetota</taxon>
        <taxon>Actinomycetes</taxon>
        <taxon>Pseudonocardiales</taxon>
        <taxon>Pseudonocardiaceae</taxon>
        <taxon>Pseudonocardia</taxon>
    </lineage>
</organism>
<dbReference type="InterPro" id="IPR050699">
    <property type="entry name" value="RNA-DNA_Helicase"/>
</dbReference>
<dbReference type="Proteomes" id="UP001494902">
    <property type="component" value="Unassembled WGS sequence"/>
</dbReference>
<dbReference type="InterPro" id="IPR027417">
    <property type="entry name" value="P-loop_NTPase"/>
</dbReference>
<dbReference type="Gene3D" id="1.10.3380.30">
    <property type="match status" value="1"/>
</dbReference>
<dbReference type="InterPro" id="IPR014001">
    <property type="entry name" value="Helicase_ATP-bd"/>
</dbReference>
<keyword evidence="2" id="KW-0378">Hydrolase</keyword>
<dbReference type="SMART" id="SM01142">
    <property type="entry name" value="DSHCT"/>
    <property type="match status" value="1"/>
</dbReference>
<dbReference type="SMART" id="SM00487">
    <property type="entry name" value="DEXDc"/>
    <property type="match status" value="1"/>
</dbReference>
<keyword evidence="3 8" id="KW-0347">Helicase</keyword>
<name>A0ABV1K3Z9_9PSEU</name>
<dbReference type="PROSITE" id="PS51192">
    <property type="entry name" value="HELICASE_ATP_BIND_1"/>
    <property type="match status" value="1"/>
</dbReference>
<feature type="region of interest" description="Disordered" evidence="5">
    <location>
        <begin position="241"/>
        <end position="329"/>
    </location>
</feature>
<dbReference type="PANTHER" id="PTHR12131:SF1">
    <property type="entry name" value="ATP-DEPENDENT RNA HELICASE SUPV3L1, MITOCHONDRIAL-RELATED"/>
    <property type="match status" value="1"/>
</dbReference>
<dbReference type="PANTHER" id="PTHR12131">
    <property type="entry name" value="ATP-DEPENDENT RNA AND DNA HELICASE"/>
    <property type="match status" value="1"/>
</dbReference>
<dbReference type="CDD" id="cd18795">
    <property type="entry name" value="SF2_C_Ski2"/>
    <property type="match status" value="1"/>
</dbReference>
<keyword evidence="1" id="KW-0547">Nucleotide-binding</keyword>
<dbReference type="Pfam" id="PF26090">
    <property type="entry name" value="SH3_HelY"/>
    <property type="match status" value="1"/>
</dbReference>
<dbReference type="EMBL" id="JBEDNQ010000001">
    <property type="protein sequence ID" value="MEQ3549179.1"/>
    <property type="molecule type" value="Genomic_DNA"/>
</dbReference>
<accession>A0ABV1K3Z9</accession>
<dbReference type="Pfam" id="PF00271">
    <property type="entry name" value="Helicase_C"/>
    <property type="match status" value="1"/>
</dbReference>
<dbReference type="RefSeq" id="WP_349296267.1">
    <property type="nucleotide sequence ID" value="NZ_JBEDNQ010000001.1"/>
</dbReference>
<dbReference type="PROSITE" id="PS51194">
    <property type="entry name" value="HELICASE_CTER"/>
    <property type="match status" value="1"/>
</dbReference>
<keyword evidence="9" id="KW-1185">Reference proteome</keyword>
<dbReference type="InterPro" id="IPR011545">
    <property type="entry name" value="DEAD/DEAH_box_helicase_dom"/>
</dbReference>
<evidence type="ECO:0000256" key="1">
    <source>
        <dbReference type="ARBA" id="ARBA00022741"/>
    </source>
</evidence>
<feature type="domain" description="Helicase ATP-binding" evidence="6">
    <location>
        <begin position="45"/>
        <end position="208"/>
    </location>
</feature>
<evidence type="ECO:0000259" key="6">
    <source>
        <dbReference type="PROSITE" id="PS51192"/>
    </source>
</evidence>
<feature type="region of interest" description="Disordered" evidence="5">
    <location>
        <begin position="693"/>
        <end position="734"/>
    </location>
</feature>
<feature type="compositionally biased region" description="Basic and acidic residues" evidence="5">
    <location>
        <begin position="289"/>
        <end position="305"/>
    </location>
</feature>
<keyword evidence="4" id="KW-0067">ATP-binding</keyword>
<evidence type="ECO:0000256" key="2">
    <source>
        <dbReference type="ARBA" id="ARBA00022801"/>
    </source>
</evidence>
<dbReference type="Pfam" id="PF08148">
    <property type="entry name" value="DSHCT"/>
    <property type="match status" value="1"/>
</dbReference>
<dbReference type="InterPro" id="IPR012961">
    <property type="entry name" value="Ski2/MTR4_C"/>
</dbReference>